<comment type="caution">
    <text evidence="3">The sequence shown here is derived from an EMBL/GenBank/DDBJ whole genome shotgun (WGS) entry which is preliminary data.</text>
</comment>
<evidence type="ECO:0000313" key="4">
    <source>
        <dbReference type="Proteomes" id="UP000587991"/>
    </source>
</evidence>
<gene>
    <name evidence="3" type="ORF">HF682_16495</name>
</gene>
<keyword evidence="1" id="KW-1133">Transmembrane helix</keyword>
<dbReference type="Proteomes" id="UP000587991">
    <property type="component" value="Unassembled WGS sequence"/>
</dbReference>
<reference evidence="3 4" key="1">
    <citation type="submission" date="2020-04" db="EMBL/GenBank/DDBJ databases">
        <title>Draft genome of Leeia sp. IMCC25680.</title>
        <authorList>
            <person name="Song J."/>
            <person name="Cho J.-C."/>
        </authorList>
    </citation>
    <scope>NUCLEOTIDE SEQUENCE [LARGE SCALE GENOMIC DNA]</scope>
    <source>
        <strain evidence="3 4">IMCC25680</strain>
    </source>
</reference>
<organism evidence="3 4">
    <name type="scientific">Leeia aquatica</name>
    <dbReference type="NCBI Taxonomy" id="2725557"/>
    <lineage>
        <taxon>Bacteria</taxon>
        <taxon>Pseudomonadati</taxon>
        <taxon>Pseudomonadota</taxon>
        <taxon>Betaproteobacteria</taxon>
        <taxon>Neisseriales</taxon>
        <taxon>Leeiaceae</taxon>
        <taxon>Leeia</taxon>
    </lineage>
</organism>
<sequence length="319" mass="35724">MAELVFLEVLDAHGKVQERHRLAHFPVTVGRDYHNHVILDDDTVSPLHLSIQLGDNGLYVIDCDSENGSWSGERRIQQAPLRDELMLRLGECELRLRTPHANLGPTRPLDTVRLPQPRINRVWLFLFLFTLTLALAGFDGYWNSFQPRALPDILNASWPLLVGLPVWAALWGTLGRVFTGRALFFAHGTIATLAVLSSVLLQIGHILLSYSFNLPQLADWLSFIAVGLGLALLVYLHLRLASRLRIRTLRWIGSAAAFILWGGWIMFSYAASLTPSDTLDVDTTLLPPGLHLTADQSLDGFLKDSEQLKQQLDEEAQQP</sequence>
<feature type="transmembrane region" description="Helical" evidence="1">
    <location>
        <begin position="153"/>
        <end position="171"/>
    </location>
</feature>
<feature type="transmembrane region" description="Helical" evidence="1">
    <location>
        <begin position="220"/>
        <end position="238"/>
    </location>
</feature>
<evidence type="ECO:0000313" key="3">
    <source>
        <dbReference type="EMBL" id="NLR76769.1"/>
    </source>
</evidence>
<keyword evidence="1" id="KW-0812">Transmembrane</keyword>
<protein>
    <submittedName>
        <fullName evidence="3">FHA domain-containing protein</fullName>
    </submittedName>
</protein>
<dbReference type="CDD" id="cd00060">
    <property type="entry name" value="FHA"/>
    <property type="match status" value="1"/>
</dbReference>
<accession>A0A847SHX3</accession>
<proteinExistence type="predicted"/>
<feature type="transmembrane region" description="Helical" evidence="1">
    <location>
        <begin position="183"/>
        <end position="208"/>
    </location>
</feature>
<keyword evidence="1" id="KW-0472">Membrane</keyword>
<dbReference type="InterPro" id="IPR008984">
    <property type="entry name" value="SMAD_FHA_dom_sf"/>
</dbReference>
<dbReference type="SMART" id="SM00240">
    <property type="entry name" value="FHA"/>
    <property type="match status" value="1"/>
</dbReference>
<dbReference type="InterPro" id="IPR000253">
    <property type="entry name" value="FHA_dom"/>
</dbReference>
<dbReference type="PROSITE" id="PS50006">
    <property type="entry name" value="FHA_DOMAIN"/>
    <property type="match status" value="1"/>
</dbReference>
<dbReference type="EMBL" id="JABAIM010000005">
    <property type="protein sequence ID" value="NLR76769.1"/>
    <property type="molecule type" value="Genomic_DNA"/>
</dbReference>
<dbReference type="Gene3D" id="2.60.200.20">
    <property type="match status" value="1"/>
</dbReference>
<feature type="transmembrane region" description="Helical" evidence="1">
    <location>
        <begin position="250"/>
        <end position="271"/>
    </location>
</feature>
<dbReference type="SUPFAM" id="SSF49879">
    <property type="entry name" value="SMAD/FHA domain"/>
    <property type="match status" value="1"/>
</dbReference>
<keyword evidence="4" id="KW-1185">Reference proteome</keyword>
<evidence type="ECO:0000256" key="1">
    <source>
        <dbReference type="SAM" id="Phobius"/>
    </source>
</evidence>
<dbReference type="AlphaFoldDB" id="A0A847SHX3"/>
<name>A0A847SHX3_9NEIS</name>
<dbReference type="RefSeq" id="WP_168878447.1">
    <property type="nucleotide sequence ID" value="NZ_JABAIM010000005.1"/>
</dbReference>
<feature type="transmembrane region" description="Helical" evidence="1">
    <location>
        <begin position="122"/>
        <end position="141"/>
    </location>
</feature>
<dbReference type="Pfam" id="PF00498">
    <property type="entry name" value="FHA"/>
    <property type="match status" value="1"/>
</dbReference>
<evidence type="ECO:0000259" key="2">
    <source>
        <dbReference type="PROSITE" id="PS50006"/>
    </source>
</evidence>
<feature type="domain" description="FHA" evidence="2">
    <location>
        <begin position="27"/>
        <end position="76"/>
    </location>
</feature>